<evidence type="ECO:0000256" key="4">
    <source>
        <dbReference type="RuleBase" id="RU004514"/>
    </source>
</evidence>
<evidence type="ECO:0000313" key="7">
    <source>
        <dbReference type="Proteomes" id="UP000326936"/>
    </source>
</evidence>
<protein>
    <recommendedName>
        <fullName evidence="2">Pyridoxal phosphate homeostasis protein</fullName>
        <shortName evidence="2">PLP homeostasis protein</shortName>
    </recommendedName>
</protein>
<dbReference type="CDD" id="cd00635">
    <property type="entry name" value="PLPDE_III_YBL036c_like"/>
    <property type="match status" value="1"/>
</dbReference>
<evidence type="ECO:0000256" key="3">
    <source>
        <dbReference type="PIRSR" id="PIRSR004848-1"/>
    </source>
</evidence>
<dbReference type="Gene3D" id="3.20.20.10">
    <property type="entry name" value="Alanine racemase"/>
    <property type="match status" value="1"/>
</dbReference>
<dbReference type="RefSeq" id="WP_152432412.1">
    <property type="nucleotide sequence ID" value="NZ_CBCSDK010000022.1"/>
</dbReference>
<keyword evidence="1 2" id="KW-0663">Pyridoxal phosphate</keyword>
<dbReference type="FunFam" id="3.20.20.10:FF:000018">
    <property type="entry name" value="Pyridoxal phosphate homeostasis protein"/>
    <property type="match status" value="1"/>
</dbReference>
<comment type="similarity">
    <text evidence="2 4">Belongs to the pyridoxal phosphate-binding protein YggS/PROSC family.</text>
</comment>
<dbReference type="SUPFAM" id="SSF51419">
    <property type="entry name" value="PLP-binding barrel"/>
    <property type="match status" value="1"/>
</dbReference>
<dbReference type="OrthoDB" id="9804072at2"/>
<evidence type="ECO:0000256" key="2">
    <source>
        <dbReference type="HAMAP-Rule" id="MF_02087"/>
    </source>
</evidence>
<evidence type="ECO:0000256" key="1">
    <source>
        <dbReference type="ARBA" id="ARBA00022898"/>
    </source>
</evidence>
<dbReference type="Proteomes" id="UP000326936">
    <property type="component" value="Plasmid pTHAF100_a"/>
</dbReference>
<organism evidence="6 7">
    <name type="scientific">Vibrio aquimaris</name>
    <dbReference type="NCBI Taxonomy" id="2587862"/>
    <lineage>
        <taxon>Bacteria</taxon>
        <taxon>Pseudomonadati</taxon>
        <taxon>Pseudomonadota</taxon>
        <taxon>Gammaproteobacteria</taxon>
        <taxon>Vibrionales</taxon>
        <taxon>Vibrionaceae</taxon>
        <taxon>Vibrio</taxon>
    </lineage>
</organism>
<feature type="domain" description="Alanine racemase N-terminal" evidence="5">
    <location>
        <begin position="10"/>
        <end position="213"/>
    </location>
</feature>
<keyword evidence="7" id="KW-1185">Reference proteome</keyword>
<dbReference type="HAMAP" id="MF_02087">
    <property type="entry name" value="PLP_homeostasis"/>
    <property type="match status" value="1"/>
</dbReference>
<keyword evidence="6" id="KW-0614">Plasmid</keyword>
<sequence>MDNMTNACINFERIRSDLNPLTKLLAVSKSQPFEVIEPVLRQGHRLFGESRVEEAFEKWAPIKSTYGDIQLHYIGKLQSRKIGKIVQLFDVIQTVESISSLEKVAMNAEKYAKLQKVMIQINIGNEPQKSGVSIDDFHQLYERAIELKAVHLDGIMCIPPNTDQVRCYFESMKEIATEYQLESISMGMSQDYIEAINCGSTMIRVGRGIFGERNAK</sequence>
<dbReference type="KEGG" id="vaq:FIV01_18630"/>
<geneLocation type="plasmid" evidence="7">
    <name>pthaf100_a</name>
</geneLocation>
<dbReference type="InterPro" id="IPR011078">
    <property type="entry name" value="PyrdxlP_homeostasis"/>
</dbReference>
<dbReference type="GO" id="GO:0030170">
    <property type="term" value="F:pyridoxal phosphate binding"/>
    <property type="evidence" value="ECO:0007669"/>
    <property type="project" value="UniProtKB-UniRule"/>
</dbReference>
<dbReference type="PANTHER" id="PTHR10146:SF14">
    <property type="entry name" value="PYRIDOXAL PHOSPHATE HOMEOSTASIS PROTEIN"/>
    <property type="match status" value="1"/>
</dbReference>
<gene>
    <name evidence="6" type="ORF">FIV01_18630</name>
</gene>
<proteinExistence type="inferred from homology"/>
<comment type="cofactor">
    <cofactor evidence="3">
        <name>pyridoxal 5'-phosphate</name>
        <dbReference type="ChEBI" id="CHEBI:597326"/>
    </cofactor>
</comment>
<evidence type="ECO:0000259" key="5">
    <source>
        <dbReference type="Pfam" id="PF01168"/>
    </source>
</evidence>
<dbReference type="PIRSF" id="PIRSF004848">
    <property type="entry name" value="YBL036c_PLPDEIII"/>
    <property type="match status" value="1"/>
</dbReference>
<dbReference type="InterPro" id="IPR029066">
    <property type="entry name" value="PLP-binding_barrel"/>
</dbReference>
<comment type="function">
    <text evidence="2">Pyridoxal 5'-phosphate (PLP)-binding protein, which is involved in PLP homeostasis.</text>
</comment>
<dbReference type="NCBIfam" id="TIGR00044">
    <property type="entry name" value="YggS family pyridoxal phosphate-dependent enzyme"/>
    <property type="match status" value="1"/>
</dbReference>
<reference evidence="6 7" key="1">
    <citation type="submission" date="2019-10" db="EMBL/GenBank/DDBJ databases">
        <title>Complete genome sequence of Vibrio sp. strain THAF100, isolated from non-filtered water from the water column of tank 6 of a marine aquarium containing stony-coral fragments. Water maintained at 26 degree C.</title>
        <authorList>
            <person name="Ruckert C."/>
            <person name="Franco A."/>
            <person name="Kalinowski J."/>
            <person name="Glaeser S."/>
        </authorList>
    </citation>
    <scope>NUCLEOTIDE SEQUENCE [LARGE SCALE GENOMIC DNA]</scope>
    <source>
        <strain evidence="6 7">THAF100</strain>
        <plasmid evidence="7">pthaf100_a</plasmid>
    </source>
</reference>
<dbReference type="Pfam" id="PF01168">
    <property type="entry name" value="Ala_racemase_N"/>
    <property type="match status" value="1"/>
</dbReference>
<name>A0A5P9CQB6_9VIBR</name>
<feature type="modified residue" description="N6-(pyridoxal phosphate)lysine" evidence="2 3">
    <location>
        <position position="29"/>
    </location>
</feature>
<dbReference type="AlphaFoldDB" id="A0A5P9CQB6"/>
<dbReference type="PANTHER" id="PTHR10146">
    <property type="entry name" value="PROLINE SYNTHETASE CO-TRANSCRIBED BACTERIAL HOMOLOG PROTEIN"/>
    <property type="match status" value="1"/>
</dbReference>
<evidence type="ECO:0000313" key="6">
    <source>
        <dbReference type="EMBL" id="QFT28414.1"/>
    </source>
</evidence>
<accession>A0A5P9CQB6</accession>
<dbReference type="InterPro" id="IPR001608">
    <property type="entry name" value="Ala_racemase_N"/>
</dbReference>
<dbReference type="EMBL" id="CP045351">
    <property type="protein sequence ID" value="QFT28414.1"/>
    <property type="molecule type" value="Genomic_DNA"/>
</dbReference>